<evidence type="ECO:0000256" key="4">
    <source>
        <dbReference type="ARBA" id="ARBA00008343"/>
    </source>
</evidence>
<sequence>MGEGALVNEKADPGSWTNHREDGFVRSFDFAPRDSYNAAGQGPIDMPRQSRPARARRKKNVDAQLPPPSLKRAFQRRLLAWYREHGRDLPWRKTSDPYHILVSEVMLQQTQVDRVIPKYHEFLERYPSFAELADAPVSDVKKTWYPLGYNIRPERLHSIARETVARYGGSLPNDADELLSFKGIGRYTAGAIRSFAFNEDAPILDTNVIRVLHRVFIAEGDPKAQKSRLWALSESLIPRGKGYDFNQGIMDFGAMVCTARDPYCLLCPMKSICKTYPFDAGTNGS</sequence>
<evidence type="ECO:0000256" key="14">
    <source>
        <dbReference type="SAM" id="MobiDB-lite"/>
    </source>
</evidence>
<evidence type="ECO:0000256" key="5">
    <source>
        <dbReference type="ARBA" id="ARBA00012045"/>
    </source>
</evidence>
<dbReference type="SUPFAM" id="SSF48150">
    <property type="entry name" value="DNA-glycosylase"/>
    <property type="match status" value="1"/>
</dbReference>
<keyword evidence="17" id="KW-1185">Reference proteome</keyword>
<dbReference type="GO" id="GO:0035485">
    <property type="term" value="F:adenine/guanine mispair binding"/>
    <property type="evidence" value="ECO:0007669"/>
    <property type="project" value="TreeGrafter"/>
</dbReference>
<dbReference type="GO" id="GO:0051536">
    <property type="term" value="F:iron-sulfur cluster binding"/>
    <property type="evidence" value="ECO:0007669"/>
    <property type="project" value="UniProtKB-KW"/>
</dbReference>
<reference evidence="16 17" key="1">
    <citation type="journal article" date="2015" name="Proc. Natl. Acad. Sci. U.S.A.">
        <title>Expanded metabolic versatility of ubiquitous nitrite-oxidizing bacteria from the genus Nitrospira.</title>
        <authorList>
            <person name="Koch H."/>
            <person name="Lucker S."/>
            <person name="Albertsen M."/>
            <person name="Kitzinger K."/>
            <person name="Herbold C."/>
            <person name="Spieck E."/>
            <person name="Nielsen P.H."/>
            <person name="Wagner M."/>
            <person name="Daims H."/>
        </authorList>
    </citation>
    <scope>NUCLEOTIDE SEQUENCE [LARGE SCALE GENOMIC DNA]</scope>
    <source>
        <strain evidence="16 17">NSP M-1</strain>
    </source>
</reference>
<dbReference type="InterPro" id="IPR023170">
    <property type="entry name" value="HhH_base_excis_C"/>
</dbReference>
<keyword evidence="8" id="KW-0227">DNA damage</keyword>
<dbReference type="EC" id="3.2.2.31" evidence="5"/>
<dbReference type="GO" id="GO:0006298">
    <property type="term" value="P:mismatch repair"/>
    <property type="evidence" value="ECO:0007669"/>
    <property type="project" value="TreeGrafter"/>
</dbReference>
<protein>
    <recommendedName>
        <fullName evidence="6">Adenine DNA glycosylase</fullName>
        <ecNumber evidence="5">3.2.2.31</ecNumber>
    </recommendedName>
</protein>
<keyword evidence="13 16" id="KW-0326">Glycosidase</keyword>
<dbReference type="Pfam" id="PF00633">
    <property type="entry name" value="HHH"/>
    <property type="match status" value="1"/>
</dbReference>
<dbReference type="Proteomes" id="UP000069205">
    <property type="component" value="Chromosome"/>
</dbReference>
<evidence type="ECO:0000256" key="2">
    <source>
        <dbReference type="ARBA" id="ARBA00001966"/>
    </source>
</evidence>
<keyword evidence="9 16" id="KW-0378">Hydrolase</keyword>
<dbReference type="Gene3D" id="1.10.1670.10">
    <property type="entry name" value="Helix-hairpin-Helix base-excision DNA repair enzymes (C-terminal)"/>
    <property type="match status" value="1"/>
</dbReference>
<dbReference type="GO" id="GO:0034039">
    <property type="term" value="F:8-oxo-7,8-dihydroguanine DNA N-glycosylase activity"/>
    <property type="evidence" value="ECO:0007669"/>
    <property type="project" value="TreeGrafter"/>
</dbReference>
<dbReference type="SMART" id="SM00478">
    <property type="entry name" value="ENDO3c"/>
    <property type="match status" value="1"/>
</dbReference>
<accession>A0A0K2GCP6</accession>
<dbReference type="Gene3D" id="1.10.340.30">
    <property type="entry name" value="Hypothetical protein, domain 2"/>
    <property type="match status" value="1"/>
</dbReference>
<feature type="region of interest" description="Disordered" evidence="14">
    <location>
        <begin position="36"/>
        <end position="67"/>
    </location>
</feature>
<dbReference type="InterPro" id="IPR011257">
    <property type="entry name" value="DNA_glycosylase"/>
</dbReference>
<dbReference type="PANTHER" id="PTHR42944">
    <property type="entry name" value="ADENINE DNA GLYCOSYLASE"/>
    <property type="match status" value="1"/>
</dbReference>
<proteinExistence type="inferred from homology"/>
<gene>
    <name evidence="16" type="primary">mutY</name>
    <name evidence="16" type="ORF">NITMOv2_2315</name>
</gene>
<dbReference type="Pfam" id="PF00730">
    <property type="entry name" value="HhH-GPD"/>
    <property type="match status" value="1"/>
</dbReference>
<dbReference type="GO" id="GO:0046872">
    <property type="term" value="F:metal ion binding"/>
    <property type="evidence" value="ECO:0007669"/>
    <property type="project" value="UniProtKB-KW"/>
</dbReference>
<dbReference type="KEGG" id="nmv:NITMOv2_2315"/>
<feature type="region of interest" description="Disordered" evidence="14">
    <location>
        <begin position="1"/>
        <end position="20"/>
    </location>
</feature>
<dbReference type="CDD" id="cd00056">
    <property type="entry name" value="ENDO3c"/>
    <property type="match status" value="1"/>
</dbReference>
<dbReference type="AlphaFoldDB" id="A0A0K2GCP6"/>
<dbReference type="InterPro" id="IPR000445">
    <property type="entry name" value="HhH_motif"/>
</dbReference>
<evidence type="ECO:0000256" key="13">
    <source>
        <dbReference type="ARBA" id="ARBA00023295"/>
    </source>
</evidence>
<dbReference type="PANTHER" id="PTHR42944:SF1">
    <property type="entry name" value="ADENINE DNA GLYCOSYLASE"/>
    <property type="match status" value="1"/>
</dbReference>
<evidence type="ECO:0000256" key="8">
    <source>
        <dbReference type="ARBA" id="ARBA00022763"/>
    </source>
</evidence>
<evidence type="ECO:0000259" key="15">
    <source>
        <dbReference type="SMART" id="SM00478"/>
    </source>
</evidence>
<name>A0A0K2GCP6_NITMO</name>
<comment type="similarity">
    <text evidence="4">Belongs to the Nth/MutY family.</text>
</comment>
<keyword evidence="10" id="KW-0408">Iron</keyword>
<comment type="function">
    <text evidence="3">Adenine glycosylase active on G-A mispairs. MutY also corrects error-prone DNA synthesis past GO lesions which are due to the oxidatively damaged form of guanine: 7,8-dihydro-8-oxoguanine (8-oxo-dGTP).</text>
</comment>
<dbReference type="GO" id="GO:0006284">
    <property type="term" value="P:base-excision repair"/>
    <property type="evidence" value="ECO:0007669"/>
    <property type="project" value="InterPro"/>
</dbReference>
<organism evidence="16 17">
    <name type="scientific">Nitrospira moscoviensis</name>
    <dbReference type="NCBI Taxonomy" id="42253"/>
    <lineage>
        <taxon>Bacteria</taxon>
        <taxon>Pseudomonadati</taxon>
        <taxon>Nitrospirota</taxon>
        <taxon>Nitrospiria</taxon>
        <taxon>Nitrospirales</taxon>
        <taxon>Nitrospiraceae</taxon>
        <taxon>Nitrospira</taxon>
    </lineage>
</organism>
<dbReference type="STRING" id="42253.NITMOv2_2315"/>
<keyword evidence="12" id="KW-0234">DNA repair</keyword>
<dbReference type="InterPro" id="IPR044298">
    <property type="entry name" value="MIG/MutY"/>
</dbReference>
<dbReference type="InterPro" id="IPR003265">
    <property type="entry name" value="HhH-GPD_domain"/>
</dbReference>
<evidence type="ECO:0000313" key="17">
    <source>
        <dbReference type="Proteomes" id="UP000069205"/>
    </source>
</evidence>
<comment type="cofactor">
    <cofactor evidence="2">
        <name>[4Fe-4S] cluster</name>
        <dbReference type="ChEBI" id="CHEBI:49883"/>
    </cofactor>
</comment>
<evidence type="ECO:0000256" key="11">
    <source>
        <dbReference type="ARBA" id="ARBA00023014"/>
    </source>
</evidence>
<dbReference type="GO" id="GO:0000701">
    <property type="term" value="F:purine-specific mismatch base pair DNA N-glycosylase activity"/>
    <property type="evidence" value="ECO:0007669"/>
    <property type="project" value="UniProtKB-EC"/>
</dbReference>
<evidence type="ECO:0000256" key="9">
    <source>
        <dbReference type="ARBA" id="ARBA00022801"/>
    </source>
</evidence>
<evidence type="ECO:0000256" key="6">
    <source>
        <dbReference type="ARBA" id="ARBA00022023"/>
    </source>
</evidence>
<evidence type="ECO:0000256" key="1">
    <source>
        <dbReference type="ARBA" id="ARBA00000843"/>
    </source>
</evidence>
<evidence type="ECO:0000313" key="16">
    <source>
        <dbReference type="EMBL" id="ALA58730.1"/>
    </source>
</evidence>
<feature type="domain" description="HhH-GPD" evidence="15">
    <location>
        <begin position="106"/>
        <end position="255"/>
    </location>
</feature>
<evidence type="ECO:0000256" key="3">
    <source>
        <dbReference type="ARBA" id="ARBA00002933"/>
    </source>
</evidence>
<evidence type="ECO:0000256" key="7">
    <source>
        <dbReference type="ARBA" id="ARBA00022723"/>
    </source>
</evidence>
<evidence type="ECO:0000256" key="10">
    <source>
        <dbReference type="ARBA" id="ARBA00023004"/>
    </source>
</evidence>
<keyword evidence="7" id="KW-0479">Metal-binding</keyword>
<keyword evidence="11" id="KW-0411">Iron-sulfur</keyword>
<comment type="catalytic activity">
    <reaction evidence="1">
        <text>Hydrolyzes free adenine bases from 7,8-dihydro-8-oxoguanine:adenine mismatched double-stranded DNA, leaving an apurinic site.</text>
        <dbReference type="EC" id="3.2.2.31"/>
    </reaction>
</comment>
<dbReference type="EMBL" id="CP011801">
    <property type="protein sequence ID" value="ALA58730.1"/>
    <property type="molecule type" value="Genomic_DNA"/>
</dbReference>
<dbReference type="PATRIC" id="fig|42253.5.peg.2282"/>
<evidence type="ECO:0000256" key="12">
    <source>
        <dbReference type="ARBA" id="ARBA00023204"/>
    </source>
</evidence>
<dbReference type="GO" id="GO:0032357">
    <property type="term" value="F:oxidized purine DNA binding"/>
    <property type="evidence" value="ECO:0007669"/>
    <property type="project" value="TreeGrafter"/>
</dbReference>